<comment type="caution">
    <text evidence="2">The sequence shown here is derived from an EMBL/GenBank/DDBJ whole genome shotgun (WGS) entry which is preliminary data.</text>
</comment>
<dbReference type="OrthoDB" id="8418834at2"/>
<dbReference type="RefSeq" id="WP_106710853.1">
    <property type="nucleotide sequence ID" value="NZ_PGGO01000006.1"/>
</dbReference>
<dbReference type="AlphaFoldDB" id="A0A2P7BRE1"/>
<feature type="signal peptide" evidence="1">
    <location>
        <begin position="1"/>
        <end position="27"/>
    </location>
</feature>
<evidence type="ECO:0000256" key="1">
    <source>
        <dbReference type="SAM" id="SignalP"/>
    </source>
</evidence>
<evidence type="ECO:0000313" key="2">
    <source>
        <dbReference type="EMBL" id="PSH69030.1"/>
    </source>
</evidence>
<organism evidence="2 3">
    <name type="scientific">Phyllobacterium brassicacearum</name>
    <dbReference type="NCBI Taxonomy" id="314235"/>
    <lineage>
        <taxon>Bacteria</taxon>
        <taxon>Pseudomonadati</taxon>
        <taxon>Pseudomonadota</taxon>
        <taxon>Alphaproteobacteria</taxon>
        <taxon>Hyphomicrobiales</taxon>
        <taxon>Phyllobacteriaceae</taxon>
        <taxon>Phyllobacterium</taxon>
    </lineage>
</organism>
<sequence>MGTSPMRIMAAIAFIASSLLPLQQAHGDDVKLSGFPSLILSGGTAKSTSYTIPKPFKNLIKADTLDIIFGQTTLDEIQKEFGGEIRKRGAGADVASWLCYQVALDGHASNLWFISNGQAAGSKRLLNMVSAEESDTARSGCSQGPETLTEWVLPVPGLKDDERALQNAFGASVNDGIVRYSNQMAPDSNGLTTLQALVYRLNDGQIDGISFSQITTK</sequence>
<feature type="chain" id="PRO_5015198940" evidence="1">
    <location>
        <begin position="28"/>
        <end position="217"/>
    </location>
</feature>
<keyword evidence="1" id="KW-0732">Signal</keyword>
<proteinExistence type="predicted"/>
<evidence type="ECO:0000313" key="3">
    <source>
        <dbReference type="Proteomes" id="UP000241444"/>
    </source>
</evidence>
<accession>A0A2P7BRE1</accession>
<dbReference type="EMBL" id="PGGO01000006">
    <property type="protein sequence ID" value="PSH69030.1"/>
    <property type="molecule type" value="Genomic_DNA"/>
</dbReference>
<reference evidence="3" key="1">
    <citation type="submission" date="2017-11" db="EMBL/GenBank/DDBJ databases">
        <authorList>
            <person name="Kuznetsova I."/>
            <person name="Sazanova A."/>
            <person name="Chirak E."/>
            <person name="Safronova V."/>
            <person name="Willems A."/>
        </authorList>
    </citation>
    <scope>NUCLEOTIDE SEQUENCE [LARGE SCALE GENOMIC DNA]</scope>
    <source>
        <strain evidence="3">STM 196</strain>
    </source>
</reference>
<keyword evidence="3" id="KW-1185">Reference proteome</keyword>
<dbReference type="Proteomes" id="UP000241444">
    <property type="component" value="Unassembled WGS sequence"/>
</dbReference>
<protein>
    <submittedName>
        <fullName evidence="2">Uncharacterized protein</fullName>
    </submittedName>
</protein>
<name>A0A2P7BRE1_9HYPH</name>
<gene>
    <name evidence="2" type="ORF">CU102_09450</name>
</gene>